<accession>A0A1G7HCI9</accession>
<dbReference type="Gene3D" id="1.10.10.60">
    <property type="entry name" value="Homeodomain-like"/>
    <property type="match status" value="1"/>
</dbReference>
<evidence type="ECO:0000313" key="6">
    <source>
        <dbReference type="Proteomes" id="UP000199072"/>
    </source>
</evidence>
<dbReference type="GO" id="GO:0043565">
    <property type="term" value="F:sequence-specific DNA binding"/>
    <property type="evidence" value="ECO:0007669"/>
    <property type="project" value="InterPro"/>
</dbReference>
<dbReference type="Pfam" id="PF12833">
    <property type="entry name" value="HTH_18"/>
    <property type="match status" value="1"/>
</dbReference>
<keyword evidence="6" id="KW-1185">Reference proteome</keyword>
<feature type="domain" description="HTH araC/xylS-type" evidence="4">
    <location>
        <begin position="221"/>
        <end position="318"/>
    </location>
</feature>
<dbReference type="PANTHER" id="PTHR43280">
    <property type="entry name" value="ARAC-FAMILY TRANSCRIPTIONAL REGULATOR"/>
    <property type="match status" value="1"/>
</dbReference>
<evidence type="ECO:0000313" key="5">
    <source>
        <dbReference type="EMBL" id="SDE98076.1"/>
    </source>
</evidence>
<gene>
    <name evidence="5" type="ORF">SAMN05216464_111165</name>
</gene>
<dbReference type="InterPro" id="IPR018060">
    <property type="entry name" value="HTH_AraC"/>
</dbReference>
<dbReference type="AlphaFoldDB" id="A0A1G7HCI9"/>
<reference evidence="5 6" key="1">
    <citation type="submission" date="2016-10" db="EMBL/GenBank/DDBJ databases">
        <authorList>
            <person name="de Groot N.N."/>
        </authorList>
    </citation>
    <scope>NUCLEOTIDE SEQUENCE [LARGE SCALE GENOMIC DNA]</scope>
    <source>
        <strain evidence="5 6">47C3B</strain>
    </source>
</reference>
<dbReference type="GO" id="GO:0003700">
    <property type="term" value="F:DNA-binding transcription factor activity"/>
    <property type="evidence" value="ECO:0007669"/>
    <property type="project" value="InterPro"/>
</dbReference>
<organism evidence="5 6">
    <name type="scientific">Mucilaginibacter pineti</name>
    <dbReference type="NCBI Taxonomy" id="1391627"/>
    <lineage>
        <taxon>Bacteria</taxon>
        <taxon>Pseudomonadati</taxon>
        <taxon>Bacteroidota</taxon>
        <taxon>Sphingobacteriia</taxon>
        <taxon>Sphingobacteriales</taxon>
        <taxon>Sphingobacteriaceae</taxon>
        <taxon>Mucilaginibacter</taxon>
    </lineage>
</organism>
<dbReference type="InterPro" id="IPR009057">
    <property type="entry name" value="Homeodomain-like_sf"/>
</dbReference>
<name>A0A1G7HCI9_9SPHI</name>
<proteinExistence type="predicted"/>
<evidence type="ECO:0000256" key="1">
    <source>
        <dbReference type="ARBA" id="ARBA00023015"/>
    </source>
</evidence>
<sequence length="318" mass="37206">MKNPIILYFSSPVISRSPIRQKPPGYSRYPVNYTEAELIRLEGGTLLRQYHSHYLFYIELYEFKLDKELSLSYQVEESALFLFFMLEGYIRFSTPDGTLITEADKGTCYATFNKPGEYIGQLQPGIHRIFYIAPRMEWLKKDIGQYPQLKAFVFDLDNGNSLYGHMPRCPIAGPIYRTLLQLYELNDHKAADIEAKLLRFFKQLLAQYDEMVSIKLEQPAYRIKNFLEKNYTDSELSNQTLIRTFHITEKTLIENFKEEFGTTPHAFLINLRLQKAKQLFAAGQLSTNEVYMLVGYKDVQSFRIQFKKFFGYPPSDSL</sequence>
<dbReference type="EMBL" id="FNAI01000011">
    <property type="protein sequence ID" value="SDE98076.1"/>
    <property type="molecule type" value="Genomic_DNA"/>
</dbReference>
<dbReference type="Proteomes" id="UP000199072">
    <property type="component" value="Unassembled WGS sequence"/>
</dbReference>
<dbReference type="PANTHER" id="PTHR43280:SF2">
    <property type="entry name" value="HTH-TYPE TRANSCRIPTIONAL REGULATOR EXSA"/>
    <property type="match status" value="1"/>
</dbReference>
<dbReference type="OrthoDB" id="771407at2"/>
<keyword evidence="3" id="KW-0804">Transcription</keyword>
<evidence type="ECO:0000259" key="4">
    <source>
        <dbReference type="PROSITE" id="PS01124"/>
    </source>
</evidence>
<evidence type="ECO:0000256" key="2">
    <source>
        <dbReference type="ARBA" id="ARBA00023125"/>
    </source>
</evidence>
<keyword evidence="1" id="KW-0805">Transcription regulation</keyword>
<dbReference type="PROSITE" id="PS01124">
    <property type="entry name" value="HTH_ARAC_FAMILY_2"/>
    <property type="match status" value="1"/>
</dbReference>
<dbReference type="STRING" id="1391627.SAMN05216464_111165"/>
<keyword evidence="2 5" id="KW-0238">DNA-binding</keyword>
<protein>
    <submittedName>
        <fullName evidence="5">AraC-type DNA-binding protein</fullName>
    </submittedName>
</protein>
<dbReference type="SUPFAM" id="SSF46689">
    <property type="entry name" value="Homeodomain-like"/>
    <property type="match status" value="1"/>
</dbReference>
<evidence type="ECO:0000256" key="3">
    <source>
        <dbReference type="ARBA" id="ARBA00023163"/>
    </source>
</evidence>
<dbReference type="SMART" id="SM00342">
    <property type="entry name" value="HTH_ARAC"/>
    <property type="match status" value="1"/>
</dbReference>
<dbReference type="RefSeq" id="WP_091152559.1">
    <property type="nucleotide sequence ID" value="NZ_FNAI01000011.1"/>
</dbReference>